<dbReference type="InterPro" id="IPR010359">
    <property type="entry name" value="IrrE_HExxH"/>
</dbReference>
<feature type="domain" description="IrrE N-terminal-like" evidence="1">
    <location>
        <begin position="60"/>
        <end position="151"/>
    </location>
</feature>
<comment type="caution">
    <text evidence="2">The sequence shown here is derived from an EMBL/GenBank/DDBJ whole genome shotgun (WGS) entry which is preliminary data.</text>
</comment>
<dbReference type="AlphaFoldDB" id="A0A7C9JEM4"/>
<evidence type="ECO:0000259" key="1">
    <source>
        <dbReference type="Pfam" id="PF06114"/>
    </source>
</evidence>
<gene>
    <name evidence="2" type="ORF">D1639_08785</name>
</gene>
<name>A0A7C9JEM4_9BACT</name>
<protein>
    <submittedName>
        <fullName evidence="2">ImmA/IrrE family metallo-endopeptidase</fullName>
    </submittedName>
</protein>
<accession>A0A7C9JEM4</accession>
<dbReference type="EMBL" id="QWKH01000076">
    <property type="protein sequence ID" value="NBI35119.1"/>
    <property type="molecule type" value="Genomic_DNA"/>
</dbReference>
<dbReference type="Gene3D" id="1.10.10.2910">
    <property type="match status" value="1"/>
</dbReference>
<sequence length="192" mass="22762">MPIELPYDRREPIERAVVRLYEEYGVRSLPLDPFDLARNMKIDVVAYQNLTNDSSVLKTLEQTSGDGFTLFDPSRMRYRILYNSDYSAASMTRRRFTIAHEIGHIWLEHSDSSRNELEADYFAGYLLAPHPLILRLQLEAWQLQGLFEISYPAAQRAHRQAHQRLAQWLSDPRRTYRHHEHWILDNMTLYAR</sequence>
<organism evidence="2">
    <name type="scientific">Muribaculaceae bacterium Z82</name>
    <dbReference type="NCBI Taxonomy" id="2304548"/>
    <lineage>
        <taxon>Bacteria</taxon>
        <taxon>Pseudomonadati</taxon>
        <taxon>Bacteroidota</taxon>
        <taxon>Bacteroidia</taxon>
        <taxon>Bacteroidales</taxon>
        <taxon>Muribaculaceae</taxon>
    </lineage>
</organism>
<evidence type="ECO:0000313" key="2">
    <source>
        <dbReference type="EMBL" id="NBI35119.1"/>
    </source>
</evidence>
<proteinExistence type="predicted"/>
<reference evidence="2" key="1">
    <citation type="submission" date="2018-08" db="EMBL/GenBank/DDBJ databases">
        <title>Murine metabolic-syndrome-specific gut microbial biobank.</title>
        <authorList>
            <person name="Liu C."/>
        </authorList>
    </citation>
    <scope>NUCLEOTIDE SEQUENCE [LARGE SCALE GENOMIC DNA]</scope>
    <source>
        <strain evidence="2">Z82</strain>
    </source>
</reference>
<dbReference type="Pfam" id="PF06114">
    <property type="entry name" value="Peptidase_M78"/>
    <property type="match status" value="1"/>
</dbReference>